<name>X1KPX1_9ZZZZ</name>
<evidence type="ECO:0000256" key="7">
    <source>
        <dbReference type="SAM" id="MobiDB-lite"/>
    </source>
</evidence>
<dbReference type="AlphaFoldDB" id="X1KPX1"/>
<dbReference type="PANTHER" id="PTHR11252:SF0">
    <property type="entry name" value="POLYRIBONUCLEOTIDE NUCLEOTIDYLTRANSFERASE 1, MITOCHONDRIAL"/>
    <property type="match status" value="1"/>
</dbReference>
<comment type="similarity">
    <text evidence="1">Belongs to the polyribonucleotide nucleotidyltransferase family.</text>
</comment>
<keyword evidence="6" id="KW-0694">RNA-binding</keyword>
<protein>
    <recommendedName>
        <fullName evidence="2">polyribonucleotide nucleotidyltransferase</fullName>
        <ecNumber evidence="2">2.7.7.8</ecNumber>
    </recommendedName>
</protein>
<dbReference type="FunFam" id="2.40.50.140:FF:000023">
    <property type="entry name" value="Polyribonucleotide nucleotidyltransferase"/>
    <property type="match status" value="1"/>
</dbReference>
<dbReference type="GO" id="GO:0006396">
    <property type="term" value="P:RNA processing"/>
    <property type="evidence" value="ECO:0007669"/>
    <property type="project" value="InterPro"/>
</dbReference>
<dbReference type="InterPro" id="IPR012340">
    <property type="entry name" value="NA-bd_OB-fold"/>
</dbReference>
<dbReference type="InterPro" id="IPR036456">
    <property type="entry name" value="PNPase_PH_RNA-bd_sf"/>
</dbReference>
<dbReference type="SUPFAM" id="SSF54211">
    <property type="entry name" value="Ribosomal protein S5 domain 2-like"/>
    <property type="match status" value="1"/>
</dbReference>
<evidence type="ECO:0000256" key="1">
    <source>
        <dbReference type="ARBA" id="ARBA00007404"/>
    </source>
</evidence>
<dbReference type="Pfam" id="PF01138">
    <property type="entry name" value="RNase_PH"/>
    <property type="match status" value="1"/>
</dbReference>
<dbReference type="Gene3D" id="3.30.230.70">
    <property type="entry name" value="GHMP Kinase, N-terminal domain"/>
    <property type="match status" value="2"/>
</dbReference>
<dbReference type="InterPro" id="IPR003029">
    <property type="entry name" value="S1_domain"/>
</dbReference>
<evidence type="ECO:0000259" key="8">
    <source>
        <dbReference type="PROSITE" id="PS50126"/>
    </source>
</evidence>
<dbReference type="Gene3D" id="2.40.50.140">
    <property type="entry name" value="Nucleic acid-binding proteins"/>
    <property type="match status" value="1"/>
</dbReference>
<dbReference type="InterPro" id="IPR036345">
    <property type="entry name" value="ExoRNase_PH_dom2_sf"/>
</dbReference>
<reference evidence="9" key="1">
    <citation type="journal article" date="2014" name="Front. Microbiol.">
        <title>High frequency of phylogenetically diverse reductive dehalogenase-homologous genes in deep subseafloor sedimentary metagenomes.</title>
        <authorList>
            <person name="Kawai M."/>
            <person name="Futagami T."/>
            <person name="Toyoda A."/>
            <person name="Takaki Y."/>
            <person name="Nishi S."/>
            <person name="Hori S."/>
            <person name="Arai W."/>
            <person name="Tsubouchi T."/>
            <person name="Morono Y."/>
            <person name="Uchiyama I."/>
            <person name="Ito T."/>
            <person name="Fujiyama A."/>
            <person name="Inagaki F."/>
            <person name="Takami H."/>
        </authorList>
    </citation>
    <scope>NUCLEOTIDE SEQUENCE</scope>
    <source>
        <strain evidence="9">Expedition CK06-06</strain>
    </source>
</reference>
<dbReference type="GO" id="GO:0003723">
    <property type="term" value="F:RNA binding"/>
    <property type="evidence" value="ECO:0007669"/>
    <property type="project" value="UniProtKB-KW"/>
</dbReference>
<dbReference type="Pfam" id="PF03725">
    <property type="entry name" value="RNase_PH_C"/>
    <property type="match status" value="1"/>
</dbReference>
<dbReference type="SUPFAM" id="SSF46915">
    <property type="entry name" value="Polynucleotide phosphorylase/guanosine pentaphosphate synthase (PNPase/GPSI), domain 3"/>
    <property type="match status" value="1"/>
</dbReference>
<comment type="caution">
    <text evidence="9">The sequence shown here is derived from an EMBL/GenBank/DDBJ whole genome shotgun (WGS) entry which is preliminary data.</text>
</comment>
<dbReference type="GO" id="GO:0000175">
    <property type="term" value="F:3'-5'-RNA exonuclease activity"/>
    <property type="evidence" value="ECO:0007669"/>
    <property type="project" value="TreeGrafter"/>
</dbReference>
<proteinExistence type="inferred from homology"/>
<dbReference type="GO" id="GO:0006402">
    <property type="term" value="P:mRNA catabolic process"/>
    <property type="evidence" value="ECO:0007669"/>
    <property type="project" value="InterPro"/>
</dbReference>
<dbReference type="PANTHER" id="PTHR11252">
    <property type="entry name" value="POLYRIBONUCLEOTIDE NUCLEOTIDYLTRANSFERASE"/>
    <property type="match status" value="1"/>
</dbReference>
<organism evidence="9">
    <name type="scientific">marine sediment metagenome</name>
    <dbReference type="NCBI Taxonomy" id="412755"/>
    <lineage>
        <taxon>unclassified sequences</taxon>
        <taxon>metagenomes</taxon>
        <taxon>ecological metagenomes</taxon>
    </lineage>
</organism>
<dbReference type="CDD" id="cd02393">
    <property type="entry name" value="KH-I_PNPase"/>
    <property type="match status" value="1"/>
</dbReference>
<evidence type="ECO:0000256" key="3">
    <source>
        <dbReference type="ARBA" id="ARBA00022679"/>
    </source>
</evidence>
<evidence type="ECO:0000256" key="2">
    <source>
        <dbReference type="ARBA" id="ARBA00012416"/>
    </source>
</evidence>
<dbReference type="InterPro" id="IPR020568">
    <property type="entry name" value="Ribosomal_Su5_D2-typ_SF"/>
</dbReference>
<feature type="non-terminal residue" evidence="9">
    <location>
        <position position="514"/>
    </location>
</feature>
<dbReference type="InterPro" id="IPR001247">
    <property type="entry name" value="ExoRNase_PH_dom1"/>
</dbReference>
<feature type="region of interest" description="Disordered" evidence="7">
    <location>
        <begin position="484"/>
        <end position="514"/>
    </location>
</feature>
<feature type="compositionally biased region" description="Basic residues" evidence="7">
    <location>
        <begin position="503"/>
        <end position="514"/>
    </location>
</feature>
<dbReference type="EC" id="2.7.7.8" evidence="2"/>
<dbReference type="InterPro" id="IPR027408">
    <property type="entry name" value="PNPase/RNase_PH_dom_sf"/>
</dbReference>
<keyword evidence="5" id="KW-0460">Magnesium</keyword>
<evidence type="ECO:0000256" key="5">
    <source>
        <dbReference type="ARBA" id="ARBA00022842"/>
    </source>
</evidence>
<dbReference type="SUPFAM" id="SSF50249">
    <property type="entry name" value="Nucleic acid-binding proteins"/>
    <property type="match status" value="1"/>
</dbReference>
<feature type="compositionally biased region" description="Basic and acidic residues" evidence="7">
    <location>
        <begin position="492"/>
        <end position="502"/>
    </location>
</feature>
<accession>X1KPX1</accession>
<dbReference type="InterPro" id="IPR012162">
    <property type="entry name" value="PNPase"/>
</dbReference>
<dbReference type="GO" id="GO:0005829">
    <property type="term" value="C:cytosol"/>
    <property type="evidence" value="ECO:0007669"/>
    <property type="project" value="TreeGrafter"/>
</dbReference>
<dbReference type="EMBL" id="BARV01001394">
    <property type="protein sequence ID" value="GAH95680.1"/>
    <property type="molecule type" value="Genomic_DNA"/>
</dbReference>
<keyword evidence="3" id="KW-0808">Transferase</keyword>
<dbReference type="SMART" id="SM00316">
    <property type="entry name" value="S1"/>
    <property type="match status" value="1"/>
</dbReference>
<dbReference type="InterPro" id="IPR015847">
    <property type="entry name" value="ExoRNase_PH_dom2"/>
</dbReference>
<dbReference type="PROSITE" id="PS50126">
    <property type="entry name" value="S1"/>
    <property type="match status" value="1"/>
</dbReference>
<feature type="domain" description="S1 motif" evidence="8">
    <location>
        <begin position="402"/>
        <end position="470"/>
    </location>
</feature>
<evidence type="ECO:0000313" key="9">
    <source>
        <dbReference type="EMBL" id="GAH95680.1"/>
    </source>
</evidence>
<dbReference type="CDD" id="cd04472">
    <property type="entry name" value="S1_PNPase"/>
    <property type="match status" value="1"/>
</dbReference>
<sequence length="514" mass="55724">LIVTVLSADQENDPDILAVIGSSVVLSISEVPFAGPVSTVHIGYINDNLVLNPTLAQLEDSLLDLVVASTKEAIVMVEAGAQEASEDIVTQAIKFGHEANQDIIKLQEQLQQACGKPKIEVPTSEINPEVVSAVSSVVNKKLTQALNQPEKPQCEQALSALKKELVESLGESFTEEDILSAFETKVRAEIRISILEKGQRVNGRGLTEVRPLSCEVGLLPRTHGSALFTRGRTQVLTITTLGPIKKEQQLDGLGIEETKRFIHHYNFPPFSTGEVKRVGSPGRREIGHGALAERAILPVLPKDEDFPYTIRLVSEVLSSSGSTSMASVCASSLSLMDAGIPIKTAVAGVAMGLITDEKGNNVILTDIDIDNDGTVLIGSPDEEAARKAVKIIEELTKDVEVGGIYTGKVMRLMSFGAFVEILPGKEGLVHISELADYRVDKVEDIVKVGDEITVQVTEIDNMGRVNLSRRAVLKKLSQIPGAGVKDSLSEDYPFRKQREVHSSRHPRPSRNKQR</sequence>
<dbReference type="NCBIfam" id="NF008805">
    <property type="entry name" value="PRK11824.1"/>
    <property type="match status" value="1"/>
</dbReference>
<dbReference type="Pfam" id="PF00575">
    <property type="entry name" value="S1"/>
    <property type="match status" value="1"/>
</dbReference>
<evidence type="ECO:0000256" key="4">
    <source>
        <dbReference type="ARBA" id="ARBA00022695"/>
    </source>
</evidence>
<gene>
    <name evidence="9" type="ORF">S06H3_04079</name>
</gene>
<feature type="non-terminal residue" evidence="9">
    <location>
        <position position="1"/>
    </location>
</feature>
<dbReference type="SUPFAM" id="SSF55666">
    <property type="entry name" value="Ribonuclease PH domain 2-like"/>
    <property type="match status" value="1"/>
</dbReference>
<dbReference type="GO" id="GO:0004654">
    <property type="term" value="F:polyribonucleotide nucleotidyltransferase activity"/>
    <property type="evidence" value="ECO:0007669"/>
    <property type="project" value="UniProtKB-EC"/>
</dbReference>
<keyword evidence="4" id="KW-0548">Nucleotidyltransferase</keyword>
<evidence type="ECO:0000256" key="6">
    <source>
        <dbReference type="ARBA" id="ARBA00022884"/>
    </source>
</evidence>